<dbReference type="OrthoDB" id="630895at2759"/>
<feature type="domain" description="N-acetyltransferase" evidence="1">
    <location>
        <begin position="22"/>
        <end position="176"/>
    </location>
</feature>
<dbReference type="PANTHER" id="PTHR43792">
    <property type="entry name" value="GNAT FAMILY, PUTATIVE (AFU_ORTHOLOGUE AFUA_3G00765)-RELATED-RELATED"/>
    <property type="match status" value="1"/>
</dbReference>
<protein>
    <recommendedName>
        <fullName evidence="1">N-acetyltransferase domain-containing protein</fullName>
    </recommendedName>
</protein>
<dbReference type="GO" id="GO:0016747">
    <property type="term" value="F:acyltransferase activity, transferring groups other than amino-acyl groups"/>
    <property type="evidence" value="ECO:0007669"/>
    <property type="project" value="InterPro"/>
</dbReference>
<name>A0A6A6AUY1_9PEZI</name>
<dbReference type="SUPFAM" id="SSF55729">
    <property type="entry name" value="Acyl-CoA N-acyltransferases (Nat)"/>
    <property type="match status" value="1"/>
</dbReference>
<dbReference type="Pfam" id="PF13302">
    <property type="entry name" value="Acetyltransf_3"/>
    <property type="match status" value="1"/>
</dbReference>
<dbReference type="GeneID" id="54298972"/>
<dbReference type="AlphaFoldDB" id="A0A6A6AUY1"/>
<dbReference type="InterPro" id="IPR016181">
    <property type="entry name" value="Acyl_CoA_acyltransferase"/>
</dbReference>
<gene>
    <name evidence="2" type="ORF">K452DRAFT_292971</name>
</gene>
<dbReference type="Proteomes" id="UP000799438">
    <property type="component" value="Unassembled WGS sequence"/>
</dbReference>
<dbReference type="InterPro" id="IPR000182">
    <property type="entry name" value="GNAT_dom"/>
</dbReference>
<dbReference type="Gene3D" id="3.40.630.30">
    <property type="match status" value="1"/>
</dbReference>
<keyword evidence="3" id="KW-1185">Reference proteome</keyword>
<dbReference type="InterPro" id="IPR051531">
    <property type="entry name" value="N-acetyltransferase"/>
</dbReference>
<sequence>MTDPNFYIETPRLYLSYFDPSKDAHCDFLVYLYNTPEFIASLCGKSTHITTREAARKRLATLFIDEHVRNGYGTYLVSLKPDGANSSKVSGDISIQQKLQSCKMIGSVSLLLGETYTAPDLGFAIVPEETRKGYAKEASKGLLKYAKEILGIDAVLGLFYPSNESSRAMFRSLGFESRGVRKLDVFNSKDGEVWALPGMDEDLSVYGL</sequence>
<dbReference type="PANTHER" id="PTHR43792:SF16">
    <property type="entry name" value="N-ACETYLTRANSFERASE DOMAIN-CONTAINING PROTEIN"/>
    <property type="match status" value="1"/>
</dbReference>
<accession>A0A6A6AUY1</accession>
<dbReference type="EMBL" id="ML995554">
    <property type="protein sequence ID" value="KAF2135749.1"/>
    <property type="molecule type" value="Genomic_DNA"/>
</dbReference>
<dbReference type="RefSeq" id="XP_033391467.1">
    <property type="nucleotide sequence ID" value="XM_033541476.1"/>
</dbReference>
<proteinExistence type="predicted"/>
<evidence type="ECO:0000259" key="1">
    <source>
        <dbReference type="Pfam" id="PF13302"/>
    </source>
</evidence>
<reference evidence="2" key="1">
    <citation type="journal article" date="2020" name="Stud. Mycol.">
        <title>101 Dothideomycetes genomes: a test case for predicting lifestyles and emergence of pathogens.</title>
        <authorList>
            <person name="Haridas S."/>
            <person name="Albert R."/>
            <person name="Binder M."/>
            <person name="Bloem J."/>
            <person name="Labutti K."/>
            <person name="Salamov A."/>
            <person name="Andreopoulos B."/>
            <person name="Baker S."/>
            <person name="Barry K."/>
            <person name="Bills G."/>
            <person name="Bluhm B."/>
            <person name="Cannon C."/>
            <person name="Castanera R."/>
            <person name="Culley D."/>
            <person name="Daum C."/>
            <person name="Ezra D."/>
            <person name="Gonzalez J."/>
            <person name="Henrissat B."/>
            <person name="Kuo A."/>
            <person name="Liang C."/>
            <person name="Lipzen A."/>
            <person name="Lutzoni F."/>
            <person name="Magnuson J."/>
            <person name="Mondo S."/>
            <person name="Nolan M."/>
            <person name="Ohm R."/>
            <person name="Pangilinan J."/>
            <person name="Park H.-J."/>
            <person name="Ramirez L."/>
            <person name="Alfaro M."/>
            <person name="Sun H."/>
            <person name="Tritt A."/>
            <person name="Yoshinaga Y."/>
            <person name="Zwiers L.-H."/>
            <person name="Turgeon B."/>
            <person name="Goodwin S."/>
            <person name="Spatafora J."/>
            <person name="Crous P."/>
            <person name="Grigoriev I."/>
        </authorList>
    </citation>
    <scope>NUCLEOTIDE SEQUENCE</scope>
    <source>
        <strain evidence="2">CBS 121167</strain>
    </source>
</reference>
<evidence type="ECO:0000313" key="2">
    <source>
        <dbReference type="EMBL" id="KAF2135749.1"/>
    </source>
</evidence>
<evidence type="ECO:0000313" key="3">
    <source>
        <dbReference type="Proteomes" id="UP000799438"/>
    </source>
</evidence>
<organism evidence="2 3">
    <name type="scientific">Aplosporella prunicola CBS 121167</name>
    <dbReference type="NCBI Taxonomy" id="1176127"/>
    <lineage>
        <taxon>Eukaryota</taxon>
        <taxon>Fungi</taxon>
        <taxon>Dikarya</taxon>
        <taxon>Ascomycota</taxon>
        <taxon>Pezizomycotina</taxon>
        <taxon>Dothideomycetes</taxon>
        <taxon>Dothideomycetes incertae sedis</taxon>
        <taxon>Botryosphaeriales</taxon>
        <taxon>Aplosporellaceae</taxon>
        <taxon>Aplosporella</taxon>
    </lineage>
</organism>